<name>A0AAD6YZI0_9AGAR</name>
<evidence type="ECO:0000313" key="3">
    <source>
        <dbReference type="Proteomes" id="UP001218218"/>
    </source>
</evidence>
<reference evidence="2" key="1">
    <citation type="submission" date="2023-03" db="EMBL/GenBank/DDBJ databases">
        <title>Massive genome expansion in bonnet fungi (Mycena s.s.) driven by repeated elements and novel gene families across ecological guilds.</title>
        <authorList>
            <consortium name="Lawrence Berkeley National Laboratory"/>
            <person name="Harder C.B."/>
            <person name="Miyauchi S."/>
            <person name="Viragh M."/>
            <person name="Kuo A."/>
            <person name="Thoen E."/>
            <person name="Andreopoulos B."/>
            <person name="Lu D."/>
            <person name="Skrede I."/>
            <person name="Drula E."/>
            <person name="Henrissat B."/>
            <person name="Morin E."/>
            <person name="Kohler A."/>
            <person name="Barry K."/>
            <person name="LaButti K."/>
            <person name="Morin E."/>
            <person name="Salamov A."/>
            <person name="Lipzen A."/>
            <person name="Mereny Z."/>
            <person name="Hegedus B."/>
            <person name="Baldrian P."/>
            <person name="Stursova M."/>
            <person name="Weitz H."/>
            <person name="Taylor A."/>
            <person name="Grigoriev I.V."/>
            <person name="Nagy L.G."/>
            <person name="Martin F."/>
            <person name="Kauserud H."/>
        </authorList>
    </citation>
    <scope>NUCLEOTIDE SEQUENCE</scope>
    <source>
        <strain evidence="2">CBHHK002</strain>
    </source>
</reference>
<evidence type="ECO:0000313" key="2">
    <source>
        <dbReference type="EMBL" id="KAJ7302201.1"/>
    </source>
</evidence>
<keyword evidence="3" id="KW-1185">Reference proteome</keyword>
<proteinExistence type="predicted"/>
<sequence length="114" mass="12489">MCIQGLLSLYVLHSLATCALRGLWSDATTSPHLAGWLESYPRCAHLRSRYRLRAGGFETSQMRTAPDWGALRVGGVVVSVRELVWCTGLVEVERYESIRAEGGGIEGAQNALPE</sequence>
<gene>
    <name evidence="2" type="ORF">DFH08DRAFT_905748</name>
</gene>
<evidence type="ECO:0000256" key="1">
    <source>
        <dbReference type="SAM" id="SignalP"/>
    </source>
</evidence>
<accession>A0AAD6YZI0</accession>
<feature type="chain" id="PRO_5042211492" description="Secreted protein" evidence="1">
    <location>
        <begin position="17"/>
        <end position="114"/>
    </location>
</feature>
<dbReference type="Proteomes" id="UP001218218">
    <property type="component" value="Unassembled WGS sequence"/>
</dbReference>
<comment type="caution">
    <text evidence="2">The sequence shown here is derived from an EMBL/GenBank/DDBJ whole genome shotgun (WGS) entry which is preliminary data.</text>
</comment>
<dbReference type="EMBL" id="JARIHO010000119">
    <property type="protein sequence ID" value="KAJ7302201.1"/>
    <property type="molecule type" value="Genomic_DNA"/>
</dbReference>
<protein>
    <recommendedName>
        <fullName evidence="4">Secreted protein</fullName>
    </recommendedName>
</protein>
<evidence type="ECO:0008006" key="4">
    <source>
        <dbReference type="Google" id="ProtNLM"/>
    </source>
</evidence>
<keyword evidence="1" id="KW-0732">Signal</keyword>
<feature type="signal peptide" evidence="1">
    <location>
        <begin position="1"/>
        <end position="16"/>
    </location>
</feature>
<organism evidence="2 3">
    <name type="scientific">Mycena albidolilacea</name>
    <dbReference type="NCBI Taxonomy" id="1033008"/>
    <lineage>
        <taxon>Eukaryota</taxon>
        <taxon>Fungi</taxon>
        <taxon>Dikarya</taxon>
        <taxon>Basidiomycota</taxon>
        <taxon>Agaricomycotina</taxon>
        <taxon>Agaricomycetes</taxon>
        <taxon>Agaricomycetidae</taxon>
        <taxon>Agaricales</taxon>
        <taxon>Marasmiineae</taxon>
        <taxon>Mycenaceae</taxon>
        <taxon>Mycena</taxon>
    </lineage>
</organism>
<dbReference type="AlphaFoldDB" id="A0AAD6YZI0"/>